<feature type="chain" id="PRO_5026043559" evidence="2">
    <location>
        <begin position="20"/>
        <end position="105"/>
    </location>
</feature>
<feature type="region of interest" description="Disordered" evidence="1">
    <location>
        <begin position="82"/>
        <end position="105"/>
    </location>
</feature>
<feature type="signal peptide" evidence="2">
    <location>
        <begin position="1"/>
        <end position="19"/>
    </location>
</feature>
<dbReference type="VEuPathDB" id="FungiDB:AeMF1_004450"/>
<evidence type="ECO:0000256" key="1">
    <source>
        <dbReference type="SAM" id="MobiDB-lite"/>
    </source>
</evidence>
<gene>
    <name evidence="3" type="ORF">Ae201684_007469</name>
</gene>
<dbReference type="EMBL" id="VJMJ01000089">
    <property type="protein sequence ID" value="KAF0736454.1"/>
    <property type="molecule type" value="Genomic_DNA"/>
</dbReference>
<dbReference type="AlphaFoldDB" id="A0A6G0X995"/>
<dbReference type="Proteomes" id="UP000481153">
    <property type="component" value="Unassembled WGS sequence"/>
</dbReference>
<keyword evidence="2" id="KW-0732">Signal</keyword>
<feature type="compositionally biased region" description="Basic residues" evidence="1">
    <location>
        <begin position="96"/>
        <end position="105"/>
    </location>
</feature>
<proteinExistence type="predicted"/>
<keyword evidence="4" id="KW-1185">Reference proteome</keyword>
<evidence type="ECO:0000256" key="2">
    <source>
        <dbReference type="SAM" id="SignalP"/>
    </source>
</evidence>
<dbReference type="OrthoDB" id="10308434at2759"/>
<evidence type="ECO:0000313" key="3">
    <source>
        <dbReference type="EMBL" id="KAF0736454.1"/>
    </source>
</evidence>
<sequence>MRLQPILVALVAAAIAVTADDSCDDNGVEMRNGEVQYMFGNSGYYGSVYKVCLDGEIHCRMDDGVLDQPSLPNIECDHAEAIYNENSHHYPEPEKPRKKRSKQRH</sequence>
<evidence type="ECO:0000313" key="4">
    <source>
        <dbReference type="Proteomes" id="UP000481153"/>
    </source>
</evidence>
<accession>A0A6G0X995</accession>
<name>A0A6G0X995_9STRA</name>
<feature type="compositionally biased region" description="Basic and acidic residues" evidence="1">
    <location>
        <begin position="82"/>
        <end position="95"/>
    </location>
</feature>
<organism evidence="3 4">
    <name type="scientific">Aphanomyces euteiches</name>
    <dbReference type="NCBI Taxonomy" id="100861"/>
    <lineage>
        <taxon>Eukaryota</taxon>
        <taxon>Sar</taxon>
        <taxon>Stramenopiles</taxon>
        <taxon>Oomycota</taxon>
        <taxon>Saprolegniomycetes</taxon>
        <taxon>Saprolegniales</taxon>
        <taxon>Verrucalvaceae</taxon>
        <taxon>Aphanomyces</taxon>
    </lineage>
</organism>
<protein>
    <submittedName>
        <fullName evidence="3">Uncharacterized protein</fullName>
    </submittedName>
</protein>
<comment type="caution">
    <text evidence="3">The sequence shown here is derived from an EMBL/GenBank/DDBJ whole genome shotgun (WGS) entry which is preliminary data.</text>
</comment>
<reference evidence="3 4" key="1">
    <citation type="submission" date="2019-07" db="EMBL/GenBank/DDBJ databases">
        <title>Genomics analysis of Aphanomyces spp. identifies a new class of oomycete effector associated with host adaptation.</title>
        <authorList>
            <person name="Gaulin E."/>
        </authorList>
    </citation>
    <scope>NUCLEOTIDE SEQUENCE [LARGE SCALE GENOMIC DNA]</scope>
    <source>
        <strain evidence="3 4">ATCC 201684</strain>
    </source>
</reference>